<feature type="region of interest" description="Disordered" evidence="9">
    <location>
        <begin position="108"/>
        <end position="133"/>
    </location>
</feature>
<proteinExistence type="predicted"/>
<dbReference type="GO" id="GO:0004674">
    <property type="term" value="F:protein serine/threonine kinase activity"/>
    <property type="evidence" value="ECO:0007669"/>
    <property type="project" value="UniProtKB-KW"/>
</dbReference>
<dbReference type="PANTHER" id="PTHR24356:SF400">
    <property type="entry name" value="SERINE_THREONINE-PROTEIN KINASE CBK1"/>
    <property type="match status" value="1"/>
</dbReference>
<dbReference type="AlphaFoldDB" id="A0A6J3LXQ2"/>
<dbReference type="PANTHER" id="PTHR24356">
    <property type="entry name" value="SERINE/THREONINE-PROTEIN KINASE"/>
    <property type="match status" value="1"/>
</dbReference>
<evidence type="ECO:0000256" key="1">
    <source>
        <dbReference type="ARBA" id="ARBA00012513"/>
    </source>
</evidence>
<dbReference type="InterPro" id="IPR000719">
    <property type="entry name" value="Prot_kinase_dom"/>
</dbReference>
<dbReference type="Pfam" id="PF00069">
    <property type="entry name" value="Pkinase"/>
    <property type="match status" value="2"/>
</dbReference>
<feature type="compositionally biased region" description="Basic and acidic residues" evidence="9">
    <location>
        <begin position="932"/>
        <end position="942"/>
    </location>
</feature>
<dbReference type="RefSeq" id="XP_033457489.1">
    <property type="nucleotide sequence ID" value="XM_033607841.1"/>
</dbReference>
<evidence type="ECO:0000256" key="9">
    <source>
        <dbReference type="SAM" id="MobiDB-lite"/>
    </source>
</evidence>
<evidence type="ECO:0000256" key="4">
    <source>
        <dbReference type="ARBA" id="ARBA00022741"/>
    </source>
</evidence>
<evidence type="ECO:0000313" key="12">
    <source>
        <dbReference type="RefSeq" id="XP_033457489.1"/>
    </source>
</evidence>
<dbReference type="EC" id="2.7.11.1" evidence="1"/>
<evidence type="ECO:0000313" key="11">
    <source>
        <dbReference type="Proteomes" id="UP000504637"/>
    </source>
</evidence>
<sequence length="1059" mass="118954">MQTPAHERRQSARTLSLTKLCRKACHPFGPSEAGTVAHQAAVYDSSRPEPLGSNIIAAHWKTTSKIIARFRSSSVKVPKTSVEVRAEPHHRTARVPPSALATFTFPKNRLTNPRHSSIDGESRRHSCPPPGRRVSVRFLSPERLATQVDGPAVDTLNTTAAPSNLDEACSDTQINRLARQLSALGTKLTSSNHSETVIRRKQSSARPKLPFIDTNPERILSKNAQDGRVSQSTIPSLPSKTRASNFVWSPRSAASTACTSLTSPDSASSGVGKLLNTGQQTSIEACIQAGEESVLPVIDEDRRRVLRIPVLDAPIINSPTIATVEKTAAAKCALEIHFQELLFEPHTPRSLRRERFEKRIFELGLPNEQRLSARRHWIRAESDHLRQMRILKSSSLARQSSKGISIAGFDVIRVLGKGSFGVVRLVTERVRSSIRVVSADMFKSDERRAGDFDTNSSINNIANMDGTAKRAVPTGQPLTDVFAMKVIRKSDMLRARQEGHLRAERDFLVGAEGSRWIVPLIASFQDSTNLYLVMEYMIGGDFLGLLTREDVLEEAVAQWYCAEMILCIEEAHRMKWIHRDIKPDNFLISASGHLKISDFGLSFSGHWAHSQSYYNIQRESLLESLELTIDGDEQDVSEQQMFDEEDDFRTGHLHRRSPGSSGSKRPTLAAYREGLLPYRNRTERRRLARSMVGTTQYMAPEILLGHAYDGRCDWWSVAIILYECLYGHTPFYCAEDRHRTKVNIISHRRTLHFPTRPPRISRPTATNPLARRCLPPPSDDAVDLLRSILTDKEMRLSSRQYRHTEARLAQRLSATASTSANLSRALCNHPSVCHVYANDAAEIKAHPFFDGIDWEQLHLQTPPFVPRVREHQSITKYFENEQDILRDANDSSSIADDAAGSDSDLDDDECASTGHNDGRDQERNLALADQSPNKKDEIRCDAQQRSNATPPKTTFQPTRQVPVDKDETRPRARGQPNKSASPPLDRYRPKKLLKRARDKVLRDPNTAHIVLDVRKKNAFFGYTYRRPKPLPLLEYEGRWGLASVFRQPANYTSTSSTQG</sequence>
<dbReference type="InterPro" id="IPR050236">
    <property type="entry name" value="Ser_Thr_kinase_AGC"/>
</dbReference>
<comment type="catalytic activity">
    <reaction evidence="7">
        <text>L-threonyl-[protein] + ATP = O-phospho-L-threonyl-[protein] + ADP + H(+)</text>
        <dbReference type="Rhea" id="RHEA:46608"/>
        <dbReference type="Rhea" id="RHEA-COMP:11060"/>
        <dbReference type="Rhea" id="RHEA-COMP:11605"/>
        <dbReference type="ChEBI" id="CHEBI:15378"/>
        <dbReference type="ChEBI" id="CHEBI:30013"/>
        <dbReference type="ChEBI" id="CHEBI:30616"/>
        <dbReference type="ChEBI" id="CHEBI:61977"/>
        <dbReference type="ChEBI" id="CHEBI:456216"/>
        <dbReference type="EC" id="2.7.11.1"/>
    </reaction>
</comment>
<dbReference type="OrthoDB" id="3638488at2759"/>
<dbReference type="PROSITE" id="PS50011">
    <property type="entry name" value="PROTEIN_KINASE_DOM"/>
    <property type="match status" value="1"/>
</dbReference>
<keyword evidence="3" id="KW-0808">Transferase</keyword>
<keyword evidence="4" id="KW-0547">Nucleotide-binding</keyword>
<reference evidence="12" key="2">
    <citation type="submission" date="2020-04" db="EMBL/GenBank/DDBJ databases">
        <authorList>
            <consortium name="NCBI Genome Project"/>
        </authorList>
    </citation>
    <scope>NUCLEOTIDE SEQUENCE</scope>
    <source>
        <strain evidence="12">CBS 342.82</strain>
    </source>
</reference>
<feature type="domain" description="Protein kinase" evidence="10">
    <location>
        <begin position="409"/>
        <end position="808"/>
    </location>
</feature>
<dbReference type="SUPFAM" id="SSF56112">
    <property type="entry name" value="Protein kinase-like (PK-like)"/>
    <property type="match status" value="1"/>
</dbReference>
<dbReference type="SMART" id="SM00220">
    <property type="entry name" value="S_TKc"/>
    <property type="match status" value="1"/>
</dbReference>
<keyword evidence="11" id="KW-1185">Reference proteome</keyword>
<dbReference type="InterPro" id="IPR011009">
    <property type="entry name" value="Kinase-like_dom_sf"/>
</dbReference>
<evidence type="ECO:0000256" key="2">
    <source>
        <dbReference type="ARBA" id="ARBA00022527"/>
    </source>
</evidence>
<feature type="compositionally biased region" description="Low complexity" evidence="9">
    <location>
        <begin position="892"/>
        <end position="902"/>
    </location>
</feature>
<evidence type="ECO:0000256" key="6">
    <source>
        <dbReference type="ARBA" id="ARBA00022840"/>
    </source>
</evidence>
<organism evidence="12">
    <name type="scientific">Dissoconium aciculare CBS 342.82</name>
    <dbReference type="NCBI Taxonomy" id="1314786"/>
    <lineage>
        <taxon>Eukaryota</taxon>
        <taxon>Fungi</taxon>
        <taxon>Dikarya</taxon>
        <taxon>Ascomycota</taxon>
        <taxon>Pezizomycotina</taxon>
        <taxon>Dothideomycetes</taxon>
        <taxon>Dothideomycetidae</taxon>
        <taxon>Mycosphaerellales</taxon>
        <taxon>Dissoconiaceae</taxon>
        <taxon>Dissoconium</taxon>
    </lineage>
</organism>
<evidence type="ECO:0000259" key="10">
    <source>
        <dbReference type="PROSITE" id="PS50011"/>
    </source>
</evidence>
<dbReference type="Gene3D" id="1.10.510.10">
    <property type="entry name" value="Transferase(Phosphotransferase) domain 1"/>
    <property type="match status" value="1"/>
</dbReference>
<keyword evidence="5" id="KW-0418">Kinase</keyword>
<gene>
    <name evidence="12" type="ORF">K489DRAFT_411718</name>
</gene>
<feature type="region of interest" description="Disordered" evidence="9">
    <location>
        <begin position="892"/>
        <end position="988"/>
    </location>
</feature>
<dbReference type="Proteomes" id="UP000504637">
    <property type="component" value="Unplaced"/>
</dbReference>
<dbReference type="GO" id="GO:0035556">
    <property type="term" value="P:intracellular signal transduction"/>
    <property type="evidence" value="ECO:0007669"/>
    <property type="project" value="TreeGrafter"/>
</dbReference>
<accession>A0A6J3LXQ2</accession>
<evidence type="ECO:0000256" key="8">
    <source>
        <dbReference type="ARBA" id="ARBA00048679"/>
    </source>
</evidence>
<dbReference type="GO" id="GO:0005524">
    <property type="term" value="F:ATP binding"/>
    <property type="evidence" value="ECO:0007669"/>
    <property type="project" value="UniProtKB-KW"/>
</dbReference>
<evidence type="ECO:0000256" key="7">
    <source>
        <dbReference type="ARBA" id="ARBA00047899"/>
    </source>
</evidence>
<evidence type="ECO:0000256" key="3">
    <source>
        <dbReference type="ARBA" id="ARBA00022679"/>
    </source>
</evidence>
<evidence type="ECO:0000256" key="5">
    <source>
        <dbReference type="ARBA" id="ARBA00022777"/>
    </source>
</evidence>
<dbReference type="Gene3D" id="3.30.200.20">
    <property type="entry name" value="Phosphorylase Kinase, domain 1"/>
    <property type="match status" value="1"/>
</dbReference>
<reference evidence="12" key="3">
    <citation type="submission" date="2025-08" db="UniProtKB">
        <authorList>
            <consortium name="RefSeq"/>
        </authorList>
    </citation>
    <scope>IDENTIFICATION</scope>
    <source>
        <strain evidence="12">CBS 342.82</strain>
    </source>
</reference>
<comment type="catalytic activity">
    <reaction evidence="8">
        <text>L-seryl-[protein] + ATP = O-phospho-L-seryl-[protein] + ADP + H(+)</text>
        <dbReference type="Rhea" id="RHEA:17989"/>
        <dbReference type="Rhea" id="RHEA-COMP:9863"/>
        <dbReference type="Rhea" id="RHEA-COMP:11604"/>
        <dbReference type="ChEBI" id="CHEBI:15378"/>
        <dbReference type="ChEBI" id="CHEBI:29999"/>
        <dbReference type="ChEBI" id="CHEBI:30616"/>
        <dbReference type="ChEBI" id="CHEBI:83421"/>
        <dbReference type="ChEBI" id="CHEBI:456216"/>
        <dbReference type="EC" id="2.7.11.1"/>
    </reaction>
</comment>
<feature type="compositionally biased region" description="Polar residues" evidence="9">
    <location>
        <begin position="943"/>
        <end position="959"/>
    </location>
</feature>
<reference evidence="12" key="1">
    <citation type="submission" date="2020-01" db="EMBL/GenBank/DDBJ databases">
        <authorList>
            <consortium name="DOE Joint Genome Institute"/>
            <person name="Haridas S."/>
            <person name="Albert R."/>
            <person name="Binder M."/>
            <person name="Bloem J."/>
            <person name="Labutti K."/>
            <person name="Salamov A."/>
            <person name="Andreopoulos B."/>
            <person name="Baker S.E."/>
            <person name="Barry K."/>
            <person name="Bills G."/>
            <person name="Bluhm B.H."/>
            <person name="Cannon C."/>
            <person name="Castanera R."/>
            <person name="Culley D.E."/>
            <person name="Daum C."/>
            <person name="Ezra D."/>
            <person name="Gonzalez J.B."/>
            <person name="Henrissat B."/>
            <person name="Kuo A."/>
            <person name="Liang C."/>
            <person name="Lipzen A."/>
            <person name="Lutzoni F."/>
            <person name="Magnuson J."/>
            <person name="Mondo S."/>
            <person name="Nolan M."/>
            <person name="Ohm R."/>
            <person name="Pangilinan J."/>
            <person name="Park H.-J."/>
            <person name="Ramirez L."/>
            <person name="Alfaro M."/>
            <person name="Sun H."/>
            <person name="Tritt A."/>
            <person name="Yoshinaga Y."/>
            <person name="Zwiers L.-H."/>
            <person name="Turgeon B.G."/>
            <person name="Goodwin S.B."/>
            <person name="Spatafora J.W."/>
            <person name="Crous P.W."/>
            <person name="Grigoriev I.V."/>
        </authorList>
    </citation>
    <scope>NUCLEOTIDE SEQUENCE</scope>
    <source>
        <strain evidence="12">CBS 342.82</strain>
    </source>
</reference>
<protein>
    <recommendedName>
        <fullName evidence="1">non-specific serine/threonine protein kinase</fullName>
        <ecNumber evidence="1">2.7.11.1</ecNumber>
    </recommendedName>
</protein>
<keyword evidence="2" id="KW-0723">Serine/threonine-protein kinase</keyword>
<keyword evidence="6" id="KW-0067">ATP-binding</keyword>
<dbReference type="GeneID" id="54365640"/>
<name>A0A6J3LXQ2_9PEZI</name>